<dbReference type="Pfam" id="PF01593">
    <property type="entry name" value="Amino_oxidase"/>
    <property type="match status" value="1"/>
</dbReference>
<feature type="domain" description="Amine oxidase" evidence="1">
    <location>
        <begin position="692"/>
        <end position="741"/>
    </location>
</feature>
<dbReference type="InterPro" id="IPR036188">
    <property type="entry name" value="FAD/NAD-bd_sf"/>
</dbReference>
<organism evidence="2 3">
    <name type="scientific">Rhodohalobacter sulfatireducens</name>
    <dbReference type="NCBI Taxonomy" id="2911366"/>
    <lineage>
        <taxon>Bacteria</taxon>
        <taxon>Pseudomonadati</taxon>
        <taxon>Balneolota</taxon>
        <taxon>Balneolia</taxon>
        <taxon>Balneolales</taxon>
        <taxon>Balneolaceae</taxon>
        <taxon>Rhodohalobacter</taxon>
    </lineage>
</organism>
<dbReference type="InterPro" id="IPR002937">
    <property type="entry name" value="Amino_oxidase"/>
</dbReference>
<comment type="caution">
    <text evidence="2">The sequence shown here is derived from an EMBL/GenBank/DDBJ whole genome shotgun (WGS) entry which is preliminary data.</text>
</comment>
<name>A0ABS9K9S1_9BACT</name>
<dbReference type="Pfam" id="PF13450">
    <property type="entry name" value="NAD_binding_8"/>
    <property type="match status" value="1"/>
</dbReference>
<evidence type="ECO:0000259" key="1">
    <source>
        <dbReference type="Pfam" id="PF01593"/>
    </source>
</evidence>
<reference evidence="2" key="1">
    <citation type="submission" date="2022-01" db="EMBL/GenBank/DDBJ databases">
        <authorList>
            <person name="Wang Y."/>
        </authorList>
    </citation>
    <scope>NUCLEOTIDE SEQUENCE</scope>
    <source>
        <strain evidence="2">WB101</strain>
    </source>
</reference>
<reference evidence="2" key="2">
    <citation type="submission" date="2024-05" db="EMBL/GenBank/DDBJ databases">
        <title>Rhodohalobacter halophilus gen. nov., sp. nov., a moderately halophilic member of the family Balneolaceae.</title>
        <authorList>
            <person name="Xia J."/>
        </authorList>
    </citation>
    <scope>NUCLEOTIDE SEQUENCE</scope>
    <source>
        <strain evidence="2">WB101</strain>
    </source>
</reference>
<dbReference type="EMBL" id="JAKLWS010000003">
    <property type="protein sequence ID" value="MCG2587604.1"/>
    <property type="molecule type" value="Genomic_DNA"/>
</dbReference>
<accession>A0ABS9K9S1</accession>
<dbReference type="InterPro" id="IPR050464">
    <property type="entry name" value="Zeta_carotene_desat/Oxidored"/>
</dbReference>
<dbReference type="PANTHER" id="PTHR42923:SF46">
    <property type="entry name" value="AMINE OXIDASE"/>
    <property type="match status" value="1"/>
</dbReference>
<proteinExistence type="predicted"/>
<sequence length="754" mass="87367">MKGPEKDSKRKKIAVLGGGLSALSSVYELTDYPGWDDHYEITVYQMGWRLGGKTATGRGLHNRVEEKGIHIFQGWYDNAFRMVKDAYHIQEEHNLNPDSPLKKWSEAIVPDNASLFTEWSHRDDKWINWPIIFPMNDQEPGTAGKSTPLELIRKVLGIALQMVIGEPYQKGEGYLRKELMEHLLDVNQKFGDTKAVHKSRKSWWGRILNRIKKLFRKTVVPLEVKMLHKAVEIIDKQIERTTGENAKKIELEELEKVVDHFSKFTHWFEKMFSHAIEKHDQVRRVISVIEWMEVSLTGILHDVYNPETGEFDYQNINKYNYLDWLKKHGASELVLDCPLVRFMYTGAFANMLKGGTGLLAADIGLRMVLLSVDYKGCLVWKLRAGTADTIITPITQVLMHRGVKFKFFHKVQQVHHSDSGKIEKISMAEQVKLRDGITEYNPFRKIDGLNSWPAEPLYDQIDTKQAEKLRENEVNLESSWADWENYREFTLEKGEDFDQVLLGISVAALKHICSEIVDKREDWKNMVDKVETTQTAQVQLWMKPTLREMGFKVEDWGMAEGDEPNSVIYANYLYSWTDMSLILDMEKWPEHLKPGHLSYWCGTIPDASPIEPFSNHWFPKTQQARMMGITEQWLLSNGGWLWPDTTSRENPQGFNFEYLAPFEEKEDMTPIEKFYQQFFLLNIEPSDRYVLAVPDSNQYRKKADESGFSNMFLTGDWIDFGFNVGHMEGAVTAGLRAAHAIRESQGLEINKEIF</sequence>
<dbReference type="SUPFAM" id="SSF51905">
    <property type="entry name" value="FAD/NAD(P)-binding domain"/>
    <property type="match status" value="1"/>
</dbReference>
<dbReference type="Proteomes" id="UP001165366">
    <property type="component" value="Unassembled WGS sequence"/>
</dbReference>
<dbReference type="PANTHER" id="PTHR42923">
    <property type="entry name" value="PROTOPORPHYRINOGEN OXIDASE"/>
    <property type="match status" value="1"/>
</dbReference>
<keyword evidence="3" id="KW-1185">Reference proteome</keyword>
<dbReference type="Gene3D" id="3.50.50.60">
    <property type="entry name" value="FAD/NAD(P)-binding domain"/>
    <property type="match status" value="1"/>
</dbReference>
<evidence type="ECO:0000313" key="2">
    <source>
        <dbReference type="EMBL" id="MCG2587604.1"/>
    </source>
</evidence>
<evidence type="ECO:0000313" key="3">
    <source>
        <dbReference type="Proteomes" id="UP001165366"/>
    </source>
</evidence>
<protein>
    <submittedName>
        <fullName evidence="2">NAD(P)-binding protein</fullName>
    </submittedName>
</protein>
<gene>
    <name evidence="2" type="ORF">L6773_03435</name>
</gene>
<dbReference type="RefSeq" id="WP_237852448.1">
    <property type="nucleotide sequence ID" value="NZ_JAKLWS010000003.1"/>
</dbReference>